<gene>
    <name evidence="7" type="primary">lptF</name>
    <name evidence="7" type="ORF">KPS_000480</name>
</gene>
<evidence type="ECO:0000256" key="4">
    <source>
        <dbReference type="ARBA" id="ARBA00022989"/>
    </source>
</evidence>
<reference evidence="7" key="1">
    <citation type="submission" date="2023-09" db="EMBL/GenBank/DDBJ databases">
        <authorList>
            <consortium name="CW5 consortium"/>
            <person name="Lu C.-W."/>
        </authorList>
    </citation>
    <scope>NUCLEOTIDE SEQUENCE</scope>
    <source>
        <strain evidence="7">KPS</strain>
    </source>
</reference>
<keyword evidence="3 6" id="KW-0812">Transmembrane</keyword>
<accession>A0ABY9R412</accession>
<proteinExistence type="predicted"/>
<keyword evidence="8" id="KW-1185">Reference proteome</keyword>
<sequence length="387" mass="42605">MQRQLFGELLHLFLLCLGSLLTLVLIGRGLQLRELFLGLDLGLADAVLLFVYLTPFFMLLVVPVACMLSVFLTFLRMSTDRELIALKAGGVSLYQMLAAPVLFCVLCTLLTLGISLQGLAWGMSHFRATVMEIANSRARVVVQPGVFNKDIPGLTLFARQVDPADSRLSQVIVEDRSRKDATLTILAPTGDIATDEARGELLFRLQNGRLYKTEGQQVSVLGFGEYVVRIDLGQMFKGLDLGEIKPKELSWSQLRALPLDEANGSLGDKYLRKVAVELHKRWVFPAACLVLGLFAMPLACAFEGLHRQFGVVLALLMFLVYYSLLSFGLTTGEAGTIPPVVGLWMPNALFLATGLWGLRLAAHERTPAVVSLFSHSRLALRRKRASA</sequence>
<feature type="transmembrane region" description="Helical" evidence="6">
    <location>
        <begin position="12"/>
        <end position="30"/>
    </location>
</feature>
<dbReference type="Proteomes" id="UP001180616">
    <property type="component" value="Chromosome"/>
</dbReference>
<feature type="transmembrane region" description="Helical" evidence="6">
    <location>
        <begin position="96"/>
        <end position="116"/>
    </location>
</feature>
<keyword evidence="5 6" id="KW-0472">Membrane</keyword>
<dbReference type="NCBIfam" id="TIGR04407">
    <property type="entry name" value="LptF_YjgP"/>
    <property type="match status" value="1"/>
</dbReference>
<dbReference type="Pfam" id="PF03739">
    <property type="entry name" value="LptF_LptG"/>
    <property type="match status" value="1"/>
</dbReference>
<protein>
    <submittedName>
        <fullName evidence="7">LPS export ABC transporter permease LptF</fullName>
    </submittedName>
</protein>
<dbReference type="EMBL" id="CP133659">
    <property type="protein sequence ID" value="WMW65947.1"/>
    <property type="molecule type" value="Genomic_DNA"/>
</dbReference>
<evidence type="ECO:0000256" key="3">
    <source>
        <dbReference type="ARBA" id="ARBA00022692"/>
    </source>
</evidence>
<evidence type="ECO:0000256" key="2">
    <source>
        <dbReference type="ARBA" id="ARBA00022475"/>
    </source>
</evidence>
<organism evidence="7 8">
    <name type="scientific">Nitratidesulfovibrio liaohensis</name>
    <dbReference type="NCBI Taxonomy" id="2604158"/>
    <lineage>
        <taxon>Bacteria</taxon>
        <taxon>Pseudomonadati</taxon>
        <taxon>Thermodesulfobacteriota</taxon>
        <taxon>Desulfovibrionia</taxon>
        <taxon>Desulfovibrionales</taxon>
        <taxon>Desulfovibrionaceae</taxon>
        <taxon>Nitratidesulfovibrio</taxon>
    </lineage>
</organism>
<dbReference type="InterPro" id="IPR005495">
    <property type="entry name" value="LptG/LptF_permease"/>
</dbReference>
<evidence type="ECO:0000256" key="5">
    <source>
        <dbReference type="ARBA" id="ARBA00023136"/>
    </source>
</evidence>
<comment type="subcellular location">
    <subcellularLocation>
        <location evidence="1">Cell membrane</location>
        <topology evidence="1">Multi-pass membrane protein</topology>
    </subcellularLocation>
</comment>
<dbReference type="InterPro" id="IPR030922">
    <property type="entry name" value="LptF"/>
</dbReference>
<name>A0ABY9R412_9BACT</name>
<feature type="transmembrane region" description="Helical" evidence="6">
    <location>
        <begin position="50"/>
        <end position="75"/>
    </location>
</feature>
<feature type="transmembrane region" description="Helical" evidence="6">
    <location>
        <begin position="309"/>
        <end position="329"/>
    </location>
</feature>
<evidence type="ECO:0000313" key="7">
    <source>
        <dbReference type="EMBL" id="WMW65947.1"/>
    </source>
</evidence>
<keyword evidence="2" id="KW-1003">Cell membrane</keyword>
<evidence type="ECO:0000256" key="6">
    <source>
        <dbReference type="SAM" id="Phobius"/>
    </source>
</evidence>
<evidence type="ECO:0000313" key="8">
    <source>
        <dbReference type="Proteomes" id="UP001180616"/>
    </source>
</evidence>
<dbReference type="RefSeq" id="WP_309541883.1">
    <property type="nucleotide sequence ID" value="NZ_CP133659.1"/>
</dbReference>
<keyword evidence="4 6" id="KW-1133">Transmembrane helix</keyword>
<evidence type="ECO:0000256" key="1">
    <source>
        <dbReference type="ARBA" id="ARBA00004651"/>
    </source>
</evidence>
<feature type="transmembrane region" description="Helical" evidence="6">
    <location>
        <begin position="282"/>
        <end position="302"/>
    </location>
</feature>
<feature type="transmembrane region" description="Helical" evidence="6">
    <location>
        <begin position="341"/>
        <end position="358"/>
    </location>
</feature>
<dbReference type="PANTHER" id="PTHR33529">
    <property type="entry name" value="SLR0882 PROTEIN-RELATED"/>
    <property type="match status" value="1"/>
</dbReference>
<dbReference type="PANTHER" id="PTHR33529:SF6">
    <property type="entry name" value="YJGP_YJGQ FAMILY PERMEASE"/>
    <property type="match status" value="1"/>
</dbReference>